<feature type="region of interest" description="Disordered" evidence="1">
    <location>
        <begin position="641"/>
        <end position="662"/>
    </location>
</feature>
<proteinExistence type="predicted"/>
<gene>
    <name evidence="2" type="ORF">Acr_21g0005560</name>
</gene>
<feature type="compositionally biased region" description="Basic residues" evidence="1">
    <location>
        <begin position="175"/>
        <end position="185"/>
    </location>
</feature>
<feature type="region of interest" description="Disordered" evidence="1">
    <location>
        <begin position="2287"/>
        <end position="2317"/>
    </location>
</feature>
<evidence type="ECO:0000313" key="2">
    <source>
        <dbReference type="EMBL" id="GFZ09957.1"/>
    </source>
</evidence>
<feature type="region of interest" description="Disordered" evidence="1">
    <location>
        <begin position="797"/>
        <end position="831"/>
    </location>
</feature>
<name>A0A7J0GGK5_9ERIC</name>
<feature type="compositionally biased region" description="Basic and acidic residues" evidence="1">
    <location>
        <begin position="713"/>
        <end position="725"/>
    </location>
</feature>
<feature type="compositionally biased region" description="Polar residues" evidence="1">
    <location>
        <begin position="2232"/>
        <end position="2244"/>
    </location>
</feature>
<accession>A0A7J0GGK5</accession>
<dbReference type="OrthoDB" id="913480at2759"/>
<feature type="compositionally biased region" description="Polar residues" evidence="1">
    <location>
        <begin position="1529"/>
        <end position="1544"/>
    </location>
</feature>
<feature type="compositionally biased region" description="Polar residues" evidence="1">
    <location>
        <begin position="2293"/>
        <end position="2304"/>
    </location>
</feature>
<protein>
    <submittedName>
        <fullName evidence="2">Uncharacterized protein</fullName>
    </submittedName>
</protein>
<feature type="compositionally biased region" description="Basic and acidic residues" evidence="1">
    <location>
        <begin position="1909"/>
        <end position="1920"/>
    </location>
</feature>
<feature type="region of interest" description="Disordered" evidence="1">
    <location>
        <begin position="1908"/>
        <end position="1928"/>
    </location>
</feature>
<comment type="caution">
    <text evidence="2">The sequence shown here is derived from an EMBL/GenBank/DDBJ whole genome shotgun (WGS) entry which is preliminary data.</text>
</comment>
<feature type="compositionally biased region" description="Basic and acidic residues" evidence="1">
    <location>
        <begin position="571"/>
        <end position="598"/>
    </location>
</feature>
<feature type="region of interest" description="Disordered" evidence="1">
    <location>
        <begin position="2202"/>
        <end position="2244"/>
    </location>
</feature>
<feature type="compositionally biased region" description="Basic and acidic residues" evidence="1">
    <location>
        <begin position="2212"/>
        <end position="2228"/>
    </location>
</feature>
<feature type="region of interest" description="Disordered" evidence="1">
    <location>
        <begin position="175"/>
        <end position="201"/>
    </location>
</feature>
<dbReference type="Proteomes" id="UP000585474">
    <property type="component" value="Unassembled WGS sequence"/>
</dbReference>
<feature type="region of interest" description="Disordered" evidence="1">
    <location>
        <begin position="571"/>
        <end position="618"/>
    </location>
</feature>
<feature type="region of interest" description="Disordered" evidence="1">
    <location>
        <begin position="713"/>
        <end position="736"/>
    </location>
</feature>
<feature type="region of interest" description="Disordered" evidence="1">
    <location>
        <begin position="1018"/>
        <end position="1044"/>
    </location>
</feature>
<feature type="region of interest" description="Disordered" evidence="1">
    <location>
        <begin position="1349"/>
        <end position="1415"/>
    </location>
</feature>
<feature type="region of interest" description="Disordered" evidence="1">
    <location>
        <begin position="393"/>
        <end position="412"/>
    </location>
</feature>
<keyword evidence="3" id="KW-1185">Reference proteome</keyword>
<evidence type="ECO:0000313" key="3">
    <source>
        <dbReference type="Proteomes" id="UP000585474"/>
    </source>
</evidence>
<reference evidence="2 3" key="1">
    <citation type="submission" date="2019-07" db="EMBL/GenBank/DDBJ databases">
        <title>De Novo Assembly of kiwifruit Actinidia rufa.</title>
        <authorList>
            <person name="Sugita-Konishi S."/>
            <person name="Sato K."/>
            <person name="Mori E."/>
            <person name="Abe Y."/>
            <person name="Kisaki G."/>
            <person name="Hamano K."/>
            <person name="Suezawa K."/>
            <person name="Otani M."/>
            <person name="Fukuda T."/>
            <person name="Manabe T."/>
            <person name="Gomi K."/>
            <person name="Tabuchi M."/>
            <person name="Akimitsu K."/>
            <person name="Kataoka I."/>
        </authorList>
    </citation>
    <scope>NUCLEOTIDE SEQUENCE [LARGE SCALE GENOMIC DNA]</scope>
    <source>
        <strain evidence="3">cv. Fuchu</strain>
    </source>
</reference>
<dbReference type="EMBL" id="BJWL01000021">
    <property type="protein sequence ID" value="GFZ09957.1"/>
    <property type="molecule type" value="Genomic_DNA"/>
</dbReference>
<evidence type="ECO:0000256" key="1">
    <source>
        <dbReference type="SAM" id="MobiDB-lite"/>
    </source>
</evidence>
<organism evidence="2 3">
    <name type="scientific">Actinidia rufa</name>
    <dbReference type="NCBI Taxonomy" id="165716"/>
    <lineage>
        <taxon>Eukaryota</taxon>
        <taxon>Viridiplantae</taxon>
        <taxon>Streptophyta</taxon>
        <taxon>Embryophyta</taxon>
        <taxon>Tracheophyta</taxon>
        <taxon>Spermatophyta</taxon>
        <taxon>Magnoliopsida</taxon>
        <taxon>eudicotyledons</taxon>
        <taxon>Gunneridae</taxon>
        <taxon>Pentapetalae</taxon>
        <taxon>asterids</taxon>
        <taxon>Ericales</taxon>
        <taxon>Actinidiaceae</taxon>
        <taxon>Actinidia</taxon>
    </lineage>
</organism>
<feature type="region of interest" description="Disordered" evidence="1">
    <location>
        <begin position="1528"/>
        <end position="1562"/>
    </location>
</feature>
<feature type="compositionally biased region" description="Low complexity" evidence="1">
    <location>
        <begin position="813"/>
        <end position="822"/>
    </location>
</feature>
<feature type="compositionally biased region" description="Acidic residues" evidence="1">
    <location>
        <begin position="1362"/>
        <end position="1377"/>
    </location>
</feature>
<sequence length="2317" mass="254203">MTRGRSCLKNLGEVVNENDSDGVNRQIKKVRFSPENEMFEFEGSRADYVETKRGKRRKSIINPVAKKGGLVTYSVDNIEACGEIMENPVRTTRSRARKSLTGGIIPVDSPRVVKKRTRNVERSDSLEVRDGDRGDHLASAVEETMVTTRRSLRSRGVISEKSKEAEEDVAVLRKNQRVRSSKKKNVGTSDEIPEDSGLDADCGIAQPEKALRQSKRNERKVKDYGLLNRVLGENEMDRKGRTTQPLNLWTDNASELERETQIETEVKALGKLEVILQLEEPSKRNEREVKDHGIVNGNLVVNERARRGRTTRTQTLVQGNASAPERKVSNETNVEAFGKLEVVLQLEEPSRRKGINSNRRESIMPQIEKVGTGGANWRSRRGGSRQELVGISDVMDETANNTGKPPKRRREKITEGTVVTEAAAFAEEPPRRSTRIAAQTDGATLAIETDKAVGRENMQSRSKHPNPEVEPLSECTLAIKEPPALNAEVSVPENVGSSITTVLNSGEVPNDKRFIEKSLSTEVFVETSDIEKAKALEMMNSVVSLASESVKLQNDHAEEVRLFSVSDAEVDKKEPIQDDTNRVNEDDLESHSGKRSRESNSSNSFEPEPEEELNVSADVGSPLATSVDVGCSLVERTDCEAKPSDNLDVGKEMEGGEELDSPKHIDSSLVVAHHEVDDDTASVLRELKVMELDNSDSVGEPIKQEFVVENHLAKSNESRGSKKNSENVSDEVGELSVLDISSEERIRSTQVKDKKTDDPEICAVGAEEQESAICSFRMQNITMDTLLTENVSASKGLPVTDPGLSELEVADGSSSPALSSSKKVSEDTNWKTKCSERNSSLKKHHLMEACAESRDVDEIRGLIMVNLDGTQASSSVKLQSDSVEKERHILASESLVVPEKQNMVLVASNHNLFLGDMHKGTANDLASPSQIKSGDFEDRDISVVFTGTSFGADGFSPVPQAEHVAKPSSNLTFGDHLEREELSCKYTQSRGVTKAVLEVQTFIEFQEVCRFSEPRTHDRVCASHSTGPSESEGKGEDCENTSNNAVDTRVLDPSHGEIINPNMVEQNNEEAELLEKISLSNMVTTKVVPEKMIDFQIASAGYSVGTLLTPLNAPGCKGSPIGVEVTNTTESAISIVNETQEDNSIIIELEESSKYDIEFHHGIMSNSDGFTSDKGNKNCSQEKIEDALEEMANKPEVLLSVERALPPVDEETGYDHLEGHFLSNLNELSGQFTGIETDSLHSSEKIKEASMSIFANGKETLFSVERGGVQAQDILAPVITPESSLVVNNGLLPSSESTPLKDDSEIVLEEGLKTLFATPANNRSPTVSNMKNGSLNSVGLVENVDEKMAHKRNTSPNASEETTNEDSDGSADVEFTEVDGSGYTGFDSFTSKDGDAREDEETDGSRFCGNASKEDTSIEVLQHSVEAGNAPIMPERDTDKNDYYKETGEGNEFTAKSHVMSADTDCQCSEATTITTCTDLQYQAKSWVSPPRASALHVRGSVRSVSPASLKSPKLSIYNLETTPPIAFGTSSTREMSVSESRLSVENEREDEGTRSNSNDSVNAQVIQPAIVTEVKKNDESIEGDRHLEDSEHAIDEEKAEYLPEFEFEFGDSSDCKDQVNSSGDASLAETTCKESEVSEKKIITEFIKSTSECSNEPDLLEEGEKEGTLSPFDQLGISKIVLDVWVKSSIRDFNDLEISDMLSDKDAKENVISAVSEADFDHKDSGIVLMEDTHTTNLEHGEMNHNVSNVDKDEVITELDIITSTVPEKLTKRQRDEALVEVANKFDGAVTQVDEVLSNDFACHEIEMVQELDKCSLVSPHEIASADNEHSDVETSVDVAGTKPQVEEMKLDDLDSHKDGAGMEERLNLVDNNSYAEDDVSQGYIDSCLDHEKVPKKASCPQLNVSDSDGKENEAHVHNGDIGSDADGREVTEVEQDDLFDDCGFTVSSLVSTDCNEKRGSTPTSMNKSFLEDKDVGVGETIAGTIDSISSCIAEGPSIEENVKNKEKNSVEQSVGNEDAFVDGSDGLALINLFCGNETESITEADEVHGSWHNCNDTVHTNGDMKEYTEQQNFRGTMGYGAAELRLESNMFSSWEIDMFLGDEVMNSTSEIHETHFACEDNTIVPEDQFESMETGKVAEINSTYFASNGSVFEGDEALNEAKEVTNKSNDCKYSENYLVEVEKSSIPMQDVILIEVSNPKGSDLSASVDQRVESGFKSSEEERVGDENALESNPATEGQSLQLDDLAATDRGELLNSTTNKRKNAETSRIQGPPMKLVTTLDMKENAPSIKRQNLDTTTVRPTTKRRALEELRKQ</sequence>